<comment type="caution">
    <text evidence="3">The sequence shown here is derived from an EMBL/GenBank/DDBJ whole genome shotgun (WGS) entry which is preliminary data.</text>
</comment>
<accession>A0A813DG61</accession>
<organism evidence="3 5">
    <name type="scientific">Polarella glacialis</name>
    <name type="common">Dinoflagellate</name>
    <dbReference type="NCBI Taxonomy" id="89957"/>
    <lineage>
        <taxon>Eukaryota</taxon>
        <taxon>Sar</taxon>
        <taxon>Alveolata</taxon>
        <taxon>Dinophyceae</taxon>
        <taxon>Suessiales</taxon>
        <taxon>Suessiaceae</taxon>
        <taxon>Polarella</taxon>
    </lineage>
</organism>
<dbReference type="OrthoDB" id="191139at2759"/>
<name>A0A813DG61_POLGL</name>
<gene>
    <name evidence="3" type="ORF">PGLA1383_LOCUS6460</name>
    <name evidence="4" type="ORF">PGLA2088_LOCUS6015</name>
</gene>
<dbReference type="EMBL" id="CAJNNW010005892">
    <property type="protein sequence ID" value="CAE8647826.1"/>
    <property type="molecule type" value="Genomic_DNA"/>
</dbReference>
<dbReference type="InterPro" id="IPR002347">
    <property type="entry name" value="SDR_fam"/>
</dbReference>
<dbReference type="PANTHER" id="PTHR24320:SF148">
    <property type="entry name" value="NAD(P)-BINDING ROSSMANN-FOLD SUPERFAMILY PROTEIN"/>
    <property type="match status" value="1"/>
</dbReference>
<dbReference type="Pfam" id="PF00106">
    <property type="entry name" value="adh_short"/>
    <property type="match status" value="1"/>
</dbReference>
<keyword evidence="2" id="KW-0560">Oxidoreductase</keyword>
<dbReference type="SUPFAM" id="SSF51735">
    <property type="entry name" value="NAD(P)-binding Rossmann-fold domains"/>
    <property type="match status" value="1"/>
</dbReference>
<comment type="similarity">
    <text evidence="1">Belongs to the short-chain dehydrogenases/reductases (SDR) family.</text>
</comment>
<protein>
    <recommendedName>
        <fullName evidence="6">Protochlorophyllide reductase</fullName>
    </recommendedName>
</protein>
<evidence type="ECO:0000313" key="4">
    <source>
        <dbReference type="EMBL" id="CAE8647826.1"/>
    </source>
</evidence>
<evidence type="ECO:0000313" key="3">
    <source>
        <dbReference type="EMBL" id="CAE8587625.1"/>
    </source>
</evidence>
<dbReference type="Proteomes" id="UP000626109">
    <property type="component" value="Unassembled WGS sequence"/>
</dbReference>
<reference evidence="3" key="1">
    <citation type="submission" date="2021-02" db="EMBL/GenBank/DDBJ databases">
        <authorList>
            <person name="Dougan E. K."/>
            <person name="Rhodes N."/>
            <person name="Thang M."/>
            <person name="Chan C."/>
        </authorList>
    </citation>
    <scope>NUCLEOTIDE SEQUENCE</scope>
</reference>
<dbReference type="Gene3D" id="3.40.50.720">
    <property type="entry name" value="NAD(P)-binding Rossmann-like Domain"/>
    <property type="match status" value="1"/>
</dbReference>
<dbReference type="OMA" id="ADRCERS"/>
<evidence type="ECO:0008006" key="6">
    <source>
        <dbReference type="Google" id="ProtNLM"/>
    </source>
</evidence>
<dbReference type="GO" id="GO:0016491">
    <property type="term" value="F:oxidoreductase activity"/>
    <property type="evidence" value="ECO:0007669"/>
    <property type="project" value="UniProtKB-KW"/>
</dbReference>
<dbReference type="Proteomes" id="UP000654075">
    <property type="component" value="Unassembled WGS sequence"/>
</dbReference>
<dbReference type="PANTHER" id="PTHR24320">
    <property type="entry name" value="RETINOL DEHYDROGENASE"/>
    <property type="match status" value="1"/>
</dbReference>
<dbReference type="InterPro" id="IPR036291">
    <property type="entry name" value="NAD(P)-bd_dom_sf"/>
</dbReference>
<keyword evidence="5" id="KW-1185">Reference proteome</keyword>
<evidence type="ECO:0000256" key="1">
    <source>
        <dbReference type="ARBA" id="ARBA00006484"/>
    </source>
</evidence>
<dbReference type="PRINTS" id="PR00081">
    <property type="entry name" value="GDHRDH"/>
</dbReference>
<evidence type="ECO:0000313" key="5">
    <source>
        <dbReference type="Proteomes" id="UP000654075"/>
    </source>
</evidence>
<sequence length="197" mass="21434">MSASSAVSFLMSYNCTACLWLMSGILPPLQDRIFFVTGATDGIGEFTAELLAKEKCTVLVHGRSPEKVDRVVKSLQRYCPKIFGFVADLSNLRDVQRLGEEVARKFPAIHGLLNNAGTFAGDYSGRRKVTEDGNEYSLAVNVLAPFLLTSILLQKVRASGAGRVIVTSSMSAMRCSADAFGRSAMRARMVRLSCLRA</sequence>
<dbReference type="EMBL" id="CAJNNV010002685">
    <property type="protein sequence ID" value="CAE8587625.1"/>
    <property type="molecule type" value="Genomic_DNA"/>
</dbReference>
<proteinExistence type="inferred from homology"/>
<evidence type="ECO:0000256" key="2">
    <source>
        <dbReference type="ARBA" id="ARBA00023002"/>
    </source>
</evidence>
<dbReference type="AlphaFoldDB" id="A0A813DG61"/>